<dbReference type="InterPro" id="IPR029026">
    <property type="entry name" value="tRNA_m1G_MTases_N"/>
</dbReference>
<name>A0A665X6Q4_ECHNA</name>
<evidence type="ECO:0000256" key="8">
    <source>
        <dbReference type="ARBA" id="ARBA00093266"/>
    </source>
</evidence>
<sequence length="1394" mass="156381">MNGVLVKAVLASSPDYDRLFESLSWPGESWPRPERVEALTALIEGLGPLLADSSSAEKSRRIRDNVESVVWIQCLPLLSRISIEAGDGAPCRESTAAACRLLSACVRLCDRAVAGRVALSVLPALRLSEDELPGPERLSVEVASEVMAALIPSLTDDDHLILATLSSALSCIKTLPDALVSKVTVRLLLSLLDGCSGVRLRSSLKLVLEELCSWHCAQRTAVVTERALLCLTALSDHLLLKAELPPSSCVPDPRLSLHFWRIVQDGLTHRDSISRKRALYLLKRCVALSEEEQVDCPHPPSGEGETLFRWAPNRSELLREFWEDYALVMETLEENQVHVVRPLIKSSVRVVASGVGLLHPSWLLCVYQRMFHSENKSLMREGVCHLLELQILQQPTCSFESAGQSVGDCPELAAKLQGFMVAFFSSLPSEHRGSVLLKMIQQLSSKYWCAVPLLFLSQALSKLPPSPLLEIDGLTALREVLRCTMITHQVMLRGAAQCFLLSSALCLTNVRAVTLDDVFSFLMHFHVEESLCRGTNIWNQLCVWLSDNESSFKPRIVDGDSTVSVSQFLCFSGQIERLPDSKEADRLARAILLCVDMEKSQCGTKISSTLESLLFPLMDTLSRVSTNIYMPVRKSDKSLQLLLRLLQLGETAGCQHVGEEQGLAVAMASLATVCELLELEVINMQTETCYALKELNEYFYSPLSQSQALLGNFNKRLLKPHTGDSQGPLLQDWGCIAAKLIRDQWICLSFLIKDLGIPEICRAPDTLKAALSCSVDALALLPSDLVLPVLTFMQAVLPQLLLEEEMLCVEAVTVSWELVQGLSNNANDFWPALKGFISMVFHHKLLELTHTQALTFAATLKQVIKIRLLDFETNGCDNLDEQLPRICALTLLSRLDSSNRQHERLIEELVMALLKKDNEISKSKVRYYSNSLQHRVKNRVWQTLLLLLPKLREEFVASLLNHVFEAGFCSNQASVKYLIEWMMILILIRYPQHIDNFWTCFSMDHEKTKTSVCTFLSVLVHLNTIMPHLKEKAVQLRKALDIILQYCFNHNFSVRLYALLALKRVWNLAEIQAEEGADSLRELSTVIEACLNQAEAMQSTGNANKNWIRIQEHFFFGAFHPVRDYSVETIFYTFPSLSDLADDEWIPTWKFEKLAHFPESLRFPLKNPSPDLSQLQPGDWIQQDKGTEADKEERWAEVQKKITPWRLGIQEQEPELQLVPPQRAARLGKLHGALLVVASLIDKPTNLGGLCRTCEIFGASALVLDSLRHVSDKHFQSLSVSSELWLPLLEVKPVELTDFLQLKKSEGYCIVGAEQTANSQSLQDYHFPEKTLLLLGNEREGIPANLLQMLDVCVEIPQQGVIRSLNVHVSAALLIWEYTRQHLVSSSTEVSSRN</sequence>
<dbReference type="GO" id="GO:0030488">
    <property type="term" value="P:tRNA methylation"/>
    <property type="evidence" value="ECO:0007669"/>
    <property type="project" value="InterPro"/>
</dbReference>
<comment type="function">
    <text evidence="9">S-adenosyl-L-methionine-dependent 2'-O-ribose methyltransferase that catalyzes the formation of 2'-O-methylguanosine at position 18 (Gm18) in a subset of tRNA. Selectively mediates Gm18 methylation of tRNAGln-TTG/CTG and tRNASer-TGA/GCT. Gm18 modification can enhance the stability of modified tRNAs.</text>
</comment>
<dbReference type="PANTHER" id="PTHR12029:SF11">
    <property type="entry name" value="METHYLTRANSFERASE TARBP1-RELATED"/>
    <property type="match status" value="1"/>
</dbReference>
<evidence type="ECO:0000256" key="3">
    <source>
        <dbReference type="ARBA" id="ARBA00022603"/>
    </source>
</evidence>
<dbReference type="Pfam" id="PF25050">
    <property type="entry name" value="TARBP1"/>
    <property type="match status" value="1"/>
</dbReference>
<comment type="similarity">
    <text evidence="1">Belongs to the class IV-like SAM-binding methyltransferase superfamily. RNA methyltransferase TrmH family.</text>
</comment>
<evidence type="ECO:0000256" key="7">
    <source>
        <dbReference type="ARBA" id="ARBA00022990"/>
    </source>
</evidence>
<comment type="subunit">
    <text evidence="2">Monomer and homodimer.</text>
</comment>
<organism evidence="15 16">
    <name type="scientific">Echeneis naucrates</name>
    <name type="common">Live sharksucker</name>
    <dbReference type="NCBI Taxonomy" id="173247"/>
    <lineage>
        <taxon>Eukaryota</taxon>
        <taxon>Metazoa</taxon>
        <taxon>Chordata</taxon>
        <taxon>Craniata</taxon>
        <taxon>Vertebrata</taxon>
        <taxon>Euteleostomi</taxon>
        <taxon>Actinopterygii</taxon>
        <taxon>Neopterygii</taxon>
        <taxon>Teleostei</taxon>
        <taxon>Neoteleostei</taxon>
        <taxon>Acanthomorphata</taxon>
        <taxon>Carangaria</taxon>
        <taxon>Carangiformes</taxon>
        <taxon>Echeneidae</taxon>
        <taxon>Echeneis</taxon>
    </lineage>
</organism>
<dbReference type="SUPFAM" id="SSF75217">
    <property type="entry name" value="alpha/beta knot"/>
    <property type="match status" value="1"/>
</dbReference>
<dbReference type="Proteomes" id="UP000472264">
    <property type="component" value="Chromosome 15"/>
</dbReference>
<reference evidence="15" key="1">
    <citation type="submission" date="2021-04" db="EMBL/GenBank/DDBJ databases">
        <authorList>
            <consortium name="Wellcome Sanger Institute Data Sharing"/>
        </authorList>
    </citation>
    <scope>NUCLEOTIDE SEQUENCE [LARGE SCALE GENOMIC DNA]</scope>
</reference>
<keyword evidence="7" id="KW-0007">Acetylation</keyword>
<protein>
    <recommendedName>
        <fullName evidence="11">tRNA (guanosine(18)-2'-O)-methyltransferase TARBP1</fullName>
        <ecNumber evidence="10">2.1.1.34</ecNumber>
    </recommendedName>
    <alternativeName>
        <fullName evidence="12">TAR RNA-binding protein 1</fullName>
    </alternativeName>
</protein>
<evidence type="ECO:0000256" key="11">
    <source>
        <dbReference type="ARBA" id="ARBA00093636"/>
    </source>
</evidence>
<dbReference type="EC" id="2.1.1.34" evidence="10"/>
<comment type="catalytic activity">
    <reaction evidence="8">
        <text>guanosine(18) in tRNA + S-adenosyl-L-methionine = 2'-O-methylguanosine(18) in tRNA + S-adenosyl-L-homocysteine + H(+)</text>
        <dbReference type="Rhea" id="RHEA:20077"/>
        <dbReference type="Rhea" id="RHEA-COMP:10190"/>
        <dbReference type="Rhea" id="RHEA-COMP:10192"/>
        <dbReference type="ChEBI" id="CHEBI:15378"/>
        <dbReference type="ChEBI" id="CHEBI:57856"/>
        <dbReference type="ChEBI" id="CHEBI:59789"/>
        <dbReference type="ChEBI" id="CHEBI:74269"/>
        <dbReference type="ChEBI" id="CHEBI:74445"/>
        <dbReference type="EC" id="2.1.1.34"/>
    </reaction>
    <physiologicalReaction direction="left-to-right" evidence="8">
        <dbReference type="Rhea" id="RHEA:20078"/>
    </physiologicalReaction>
</comment>
<dbReference type="FunFam" id="3.40.1280.10:FF:000010">
    <property type="entry name" value="probable methyltransferase TARBP1"/>
    <property type="match status" value="1"/>
</dbReference>
<evidence type="ECO:0000256" key="2">
    <source>
        <dbReference type="ARBA" id="ARBA00011407"/>
    </source>
</evidence>
<evidence type="ECO:0000256" key="9">
    <source>
        <dbReference type="ARBA" id="ARBA00093361"/>
    </source>
</evidence>
<reference evidence="15" key="2">
    <citation type="submission" date="2025-08" db="UniProtKB">
        <authorList>
            <consortium name="Ensembl"/>
        </authorList>
    </citation>
    <scope>IDENTIFICATION</scope>
</reference>
<dbReference type="PANTHER" id="PTHR12029">
    <property type="entry name" value="RNA METHYLTRANSFERASE"/>
    <property type="match status" value="1"/>
</dbReference>
<evidence type="ECO:0000256" key="10">
    <source>
        <dbReference type="ARBA" id="ARBA00093594"/>
    </source>
</evidence>
<keyword evidence="5" id="KW-0949">S-adenosyl-L-methionine</keyword>
<evidence type="ECO:0000313" key="16">
    <source>
        <dbReference type="Proteomes" id="UP000472264"/>
    </source>
</evidence>
<feature type="domain" description="TARBP1" evidence="14">
    <location>
        <begin position="269"/>
        <end position="345"/>
    </location>
</feature>
<evidence type="ECO:0000256" key="5">
    <source>
        <dbReference type="ARBA" id="ARBA00022691"/>
    </source>
</evidence>
<dbReference type="InterPro" id="IPR045330">
    <property type="entry name" value="TRM3/TARBP1"/>
</dbReference>
<dbReference type="Gene3D" id="3.40.1280.10">
    <property type="match status" value="1"/>
</dbReference>
<dbReference type="InterPro" id="IPR044748">
    <property type="entry name" value="Trm3/TARBP1_C"/>
</dbReference>
<keyword evidence="6" id="KW-0694">RNA-binding</keyword>
<dbReference type="InterPro" id="IPR001537">
    <property type="entry name" value="SpoU_MeTrfase"/>
</dbReference>
<dbReference type="Pfam" id="PF00588">
    <property type="entry name" value="SpoU_methylase"/>
    <property type="match status" value="1"/>
</dbReference>
<dbReference type="InterPro" id="IPR056921">
    <property type="entry name" value="TARBP1_dom"/>
</dbReference>
<feature type="domain" description="tRNA/rRNA methyltransferase SpoU type" evidence="13">
    <location>
        <begin position="1234"/>
        <end position="1375"/>
    </location>
</feature>
<evidence type="ECO:0000256" key="6">
    <source>
        <dbReference type="ARBA" id="ARBA00022884"/>
    </source>
</evidence>
<evidence type="ECO:0000256" key="12">
    <source>
        <dbReference type="ARBA" id="ARBA00093656"/>
    </source>
</evidence>
<dbReference type="Ensembl" id="ENSENLT00000053260.1">
    <property type="protein sequence ID" value="ENSENLP00000052003.1"/>
    <property type="gene ID" value="ENSENLG00000021749.1"/>
</dbReference>
<dbReference type="GO" id="GO:0003723">
    <property type="term" value="F:RNA binding"/>
    <property type="evidence" value="ECO:0007669"/>
    <property type="project" value="UniProtKB-KW"/>
</dbReference>
<dbReference type="GO" id="GO:0141100">
    <property type="term" value="F:tRNA (guanine(18)-2'-O)-methyltransferase activity"/>
    <property type="evidence" value="ECO:0007669"/>
    <property type="project" value="UniProtKB-EC"/>
</dbReference>
<accession>A0A665X6Q4</accession>
<evidence type="ECO:0000313" key="15">
    <source>
        <dbReference type="Ensembl" id="ENSENLP00000052003.1"/>
    </source>
</evidence>
<evidence type="ECO:0000259" key="14">
    <source>
        <dbReference type="Pfam" id="PF25050"/>
    </source>
</evidence>
<evidence type="ECO:0000259" key="13">
    <source>
        <dbReference type="Pfam" id="PF00588"/>
    </source>
</evidence>
<gene>
    <name evidence="15" type="primary">tarbp1</name>
</gene>
<proteinExistence type="inferred from homology"/>
<keyword evidence="4" id="KW-0808">Transferase</keyword>
<evidence type="ECO:0000256" key="4">
    <source>
        <dbReference type="ARBA" id="ARBA00022679"/>
    </source>
</evidence>
<dbReference type="CDD" id="cd18091">
    <property type="entry name" value="SpoU-like_TRM3-like"/>
    <property type="match status" value="1"/>
</dbReference>
<evidence type="ECO:0000256" key="1">
    <source>
        <dbReference type="ARBA" id="ARBA00007228"/>
    </source>
</evidence>
<reference evidence="15" key="3">
    <citation type="submission" date="2025-09" db="UniProtKB">
        <authorList>
            <consortium name="Ensembl"/>
        </authorList>
    </citation>
    <scope>IDENTIFICATION</scope>
</reference>
<keyword evidence="3" id="KW-0489">Methyltransferase</keyword>
<dbReference type="InterPro" id="IPR029028">
    <property type="entry name" value="Alpha/beta_knot_MTases"/>
</dbReference>
<keyword evidence="16" id="KW-1185">Reference proteome</keyword>